<protein>
    <submittedName>
        <fullName evidence="1">Uncharacterized protein</fullName>
    </submittedName>
</protein>
<dbReference type="AlphaFoldDB" id="A0A5B7GDP3"/>
<keyword evidence="2" id="KW-1185">Reference proteome</keyword>
<evidence type="ECO:0000313" key="2">
    <source>
        <dbReference type="Proteomes" id="UP000324222"/>
    </source>
</evidence>
<evidence type="ECO:0000313" key="1">
    <source>
        <dbReference type="EMBL" id="MPC55427.1"/>
    </source>
</evidence>
<comment type="caution">
    <text evidence="1">The sequence shown here is derived from an EMBL/GenBank/DDBJ whole genome shotgun (WGS) entry which is preliminary data.</text>
</comment>
<name>A0A5B7GDP3_PORTR</name>
<proteinExistence type="predicted"/>
<gene>
    <name evidence="1" type="ORF">E2C01_049362</name>
</gene>
<organism evidence="1 2">
    <name type="scientific">Portunus trituberculatus</name>
    <name type="common">Swimming crab</name>
    <name type="synonym">Neptunus trituberculatus</name>
    <dbReference type="NCBI Taxonomy" id="210409"/>
    <lineage>
        <taxon>Eukaryota</taxon>
        <taxon>Metazoa</taxon>
        <taxon>Ecdysozoa</taxon>
        <taxon>Arthropoda</taxon>
        <taxon>Crustacea</taxon>
        <taxon>Multicrustacea</taxon>
        <taxon>Malacostraca</taxon>
        <taxon>Eumalacostraca</taxon>
        <taxon>Eucarida</taxon>
        <taxon>Decapoda</taxon>
        <taxon>Pleocyemata</taxon>
        <taxon>Brachyura</taxon>
        <taxon>Eubrachyura</taxon>
        <taxon>Portunoidea</taxon>
        <taxon>Portunidae</taxon>
        <taxon>Portuninae</taxon>
        <taxon>Portunus</taxon>
    </lineage>
</organism>
<sequence>MLRECLLRHAYIVAYTIHVPLNGEKKVMLMSSIKILDRCYMLTLKSKKNLDNKIMNLTGLTGAIRSLSMSPGASVTILMPRKDIQVDSLFTIPNFCVSAGHYDNAGGVQERPAKAVFVR</sequence>
<reference evidence="1 2" key="1">
    <citation type="submission" date="2019-05" db="EMBL/GenBank/DDBJ databases">
        <title>Another draft genome of Portunus trituberculatus and its Hox gene families provides insights of decapod evolution.</title>
        <authorList>
            <person name="Jeong J.-H."/>
            <person name="Song I."/>
            <person name="Kim S."/>
            <person name="Choi T."/>
            <person name="Kim D."/>
            <person name="Ryu S."/>
            <person name="Kim W."/>
        </authorList>
    </citation>
    <scope>NUCLEOTIDE SEQUENCE [LARGE SCALE GENOMIC DNA]</scope>
    <source>
        <tissue evidence="1">Muscle</tissue>
    </source>
</reference>
<dbReference type="Proteomes" id="UP000324222">
    <property type="component" value="Unassembled WGS sequence"/>
</dbReference>
<dbReference type="EMBL" id="VSRR010013163">
    <property type="protein sequence ID" value="MPC55427.1"/>
    <property type="molecule type" value="Genomic_DNA"/>
</dbReference>
<accession>A0A5B7GDP3</accession>